<dbReference type="Pfam" id="PF00078">
    <property type="entry name" value="RVT_1"/>
    <property type="match status" value="1"/>
</dbReference>
<keyword evidence="5" id="KW-1185">Reference proteome</keyword>
<proteinExistence type="predicted"/>
<dbReference type="InterPro" id="IPR050951">
    <property type="entry name" value="Retrovirus_Pol_polyprotein"/>
</dbReference>
<dbReference type="SUPFAM" id="SSF56672">
    <property type="entry name" value="DNA/RNA polymerases"/>
    <property type="match status" value="1"/>
</dbReference>
<dbReference type="EMBL" id="JAWQEG010001548">
    <property type="protein sequence ID" value="KAK3878532.1"/>
    <property type="molecule type" value="Genomic_DNA"/>
</dbReference>
<dbReference type="Gene3D" id="3.10.10.10">
    <property type="entry name" value="HIV Type 1 Reverse Transcriptase, subunit A, domain 1"/>
    <property type="match status" value="1"/>
</dbReference>
<dbReference type="InterPro" id="IPR043128">
    <property type="entry name" value="Rev_trsase/Diguanyl_cyclase"/>
</dbReference>
<dbReference type="InterPro" id="IPR043502">
    <property type="entry name" value="DNA/RNA_pol_sf"/>
</dbReference>
<dbReference type="CDD" id="cd01647">
    <property type="entry name" value="RT_LTR"/>
    <property type="match status" value="1"/>
</dbReference>
<feature type="domain" description="Reverse transcriptase" evidence="3">
    <location>
        <begin position="406"/>
        <end position="520"/>
    </location>
</feature>
<dbReference type="InterPro" id="IPR000477">
    <property type="entry name" value="RT_dom"/>
</dbReference>
<dbReference type="PANTHER" id="PTHR37984:SF5">
    <property type="entry name" value="PROTEIN NYNRIN-LIKE"/>
    <property type="match status" value="1"/>
</dbReference>
<comment type="caution">
    <text evidence="4">The sequence shown here is derived from an EMBL/GenBank/DDBJ whole genome shotgun (WGS) entry which is preliminary data.</text>
</comment>
<accession>A0AAE1FQA2</accession>
<feature type="compositionally biased region" description="Polar residues" evidence="2">
    <location>
        <begin position="1"/>
        <end position="10"/>
    </location>
</feature>
<evidence type="ECO:0000259" key="3">
    <source>
        <dbReference type="Pfam" id="PF00078"/>
    </source>
</evidence>
<dbReference type="Proteomes" id="UP001286313">
    <property type="component" value="Unassembled WGS sequence"/>
</dbReference>
<protein>
    <recommendedName>
        <fullName evidence="3">Reverse transcriptase domain-containing protein</fullName>
    </recommendedName>
</protein>
<keyword evidence="1" id="KW-0175">Coiled coil</keyword>
<evidence type="ECO:0000256" key="2">
    <source>
        <dbReference type="SAM" id="MobiDB-lite"/>
    </source>
</evidence>
<evidence type="ECO:0000256" key="1">
    <source>
        <dbReference type="SAM" id="Coils"/>
    </source>
</evidence>
<sequence length="522" mass="59311">MTDEYSANNHFETKNNQHADASGLTKEEISSLVQLAIDIDDRATERAEKAAVREAEAAVRQADEKKAEREHELALVQLKTQQQNNVPFRPADEVKPRIPPFSDNDDMDSYLARFEKLAQFYGWEKKDYALHLGSLLRAVIQTRAAARKSRDTTPIANMSTLDLPIDKASFLSAQQECDSLKRVWNSYEKDLSTSHRCRAVKYEVIDNLLYRVCKTSKDPTEVGDKQHVRGPLTILHELLTNKKLEKELRTSYQHVLELRQRLEEGAEEALANAKACSVTGCEQWSGVQAIAMSLVELDDTKEGDLNLVGGREITECNINVELSPEQKSDLGGIIDLHPDVLSDVPGKTNSVVHEITLSSSIPVFKKPYPAPAQLRKVVEEEVTRMLEMEIIEPSSSPYCSPVVLVKKSDGSYRLCVEFRFLNDITQFEDHLAEFVDDLYFTELYLCKGYWQLELAPESKIYTAFPTSRGLMQFTRMPFGLKTACASFVRLMRIVLRGLPNTCCYFDNIVIHNKEWENHIRDV</sequence>
<gene>
    <name evidence="4" type="ORF">Pcinc_016831</name>
</gene>
<organism evidence="4 5">
    <name type="scientific">Petrolisthes cinctipes</name>
    <name type="common">Flat porcelain crab</name>
    <dbReference type="NCBI Taxonomy" id="88211"/>
    <lineage>
        <taxon>Eukaryota</taxon>
        <taxon>Metazoa</taxon>
        <taxon>Ecdysozoa</taxon>
        <taxon>Arthropoda</taxon>
        <taxon>Crustacea</taxon>
        <taxon>Multicrustacea</taxon>
        <taxon>Malacostraca</taxon>
        <taxon>Eumalacostraca</taxon>
        <taxon>Eucarida</taxon>
        <taxon>Decapoda</taxon>
        <taxon>Pleocyemata</taxon>
        <taxon>Anomura</taxon>
        <taxon>Galatheoidea</taxon>
        <taxon>Porcellanidae</taxon>
        <taxon>Petrolisthes</taxon>
    </lineage>
</organism>
<dbReference type="AlphaFoldDB" id="A0AAE1FQA2"/>
<dbReference type="Gene3D" id="3.30.70.270">
    <property type="match status" value="1"/>
</dbReference>
<feature type="region of interest" description="Disordered" evidence="2">
    <location>
        <begin position="1"/>
        <end position="23"/>
    </location>
</feature>
<name>A0AAE1FQA2_PETCI</name>
<feature type="coiled-coil region" evidence="1">
    <location>
        <begin position="45"/>
        <end position="72"/>
    </location>
</feature>
<reference evidence="4" key="1">
    <citation type="submission" date="2023-10" db="EMBL/GenBank/DDBJ databases">
        <title>Genome assemblies of two species of porcelain crab, Petrolisthes cinctipes and Petrolisthes manimaculis (Anomura: Porcellanidae).</title>
        <authorList>
            <person name="Angst P."/>
        </authorList>
    </citation>
    <scope>NUCLEOTIDE SEQUENCE</scope>
    <source>
        <strain evidence="4">PB745_01</strain>
        <tissue evidence="4">Gill</tissue>
    </source>
</reference>
<evidence type="ECO:0000313" key="4">
    <source>
        <dbReference type="EMBL" id="KAK3878532.1"/>
    </source>
</evidence>
<dbReference type="GO" id="GO:0071897">
    <property type="term" value="P:DNA biosynthetic process"/>
    <property type="evidence" value="ECO:0007669"/>
    <property type="project" value="UniProtKB-ARBA"/>
</dbReference>
<evidence type="ECO:0000313" key="5">
    <source>
        <dbReference type="Proteomes" id="UP001286313"/>
    </source>
</evidence>
<dbReference type="PANTHER" id="PTHR37984">
    <property type="entry name" value="PROTEIN CBG26694"/>
    <property type="match status" value="1"/>
</dbReference>